<name>A0A9W6VYZ7_9ACTN</name>
<protein>
    <submittedName>
        <fullName evidence="2">Uncharacterized protein</fullName>
    </submittedName>
</protein>
<sequence>MQRARSAFAVLAGALLAAGVTQVAAGTDAHAAARTVSGPCVRPGQATYPVDYYWKNPVGWRLDKAPSGRG</sequence>
<dbReference type="AlphaFoldDB" id="A0A9W6VYZ7"/>
<dbReference type="Proteomes" id="UP001165074">
    <property type="component" value="Unassembled WGS sequence"/>
</dbReference>
<dbReference type="RefSeq" id="WP_285569300.1">
    <property type="nucleotide sequence ID" value="NZ_BSTK01000003.1"/>
</dbReference>
<keyword evidence="1" id="KW-0732">Signal</keyword>
<comment type="caution">
    <text evidence="2">The sequence shown here is derived from an EMBL/GenBank/DDBJ whole genome shotgun (WGS) entry which is preliminary data.</text>
</comment>
<reference evidence="2" key="1">
    <citation type="submission" date="2023-03" db="EMBL/GenBank/DDBJ databases">
        <title>Actinoallomurus iriomotensis NBRC 103684.</title>
        <authorList>
            <person name="Ichikawa N."/>
            <person name="Sato H."/>
            <person name="Tonouchi N."/>
        </authorList>
    </citation>
    <scope>NUCLEOTIDE SEQUENCE</scope>
    <source>
        <strain evidence="2">NBRC 103684</strain>
    </source>
</reference>
<evidence type="ECO:0000313" key="3">
    <source>
        <dbReference type="Proteomes" id="UP001165074"/>
    </source>
</evidence>
<feature type="signal peptide" evidence="1">
    <location>
        <begin position="1"/>
        <end position="25"/>
    </location>
</feature>
<keyword evidence="3" id="KW-1185">Reference proteome</keyword>
<dbReference type="EMBL" id="BSTK01000003">
    <property type="protein sequence ID" value="GLY84202.1"/>
    <property type="molecule type" value="Genomic_DNA"/>
</dbReference>
<evidence type="ECO:0000313" key="2">
    <source>
        <dbReference type="EMBL" id="GLY84202.1"/>
    </source>
</evidence>
<evidence type="ECO:0000256" key="1">
    <source>
        <dbReference type="SAM" id="SignalP"/>
    </source>
</evidence>
<feature type="chain" id="PRO_5040878067" evidence="1">
    <location>
        <begin position="26"/>
        <end position="70"/>
    </location>
</feature>
<organism evidence="2 3">
    <name type="scientific">Actinoallomurus iriomotensis</name>
    <dbReference type="NCBI Taxonomy" id="478107"/>
    <lineage>
        <taxon>Bacteria</taxon>
        <taxon>Bacillati</taxon>
        <taxon>Actinomycetota</taxon>
        <taxon>Actinomycetes</taxon>
        <taxon>Streptosporangiales</taxon>
        <taxon>Thermomonosporaceae</taxon>
        <taxon>Actinoallomurus</taxon>
    </lineage>
</organism>
<gene>
    <name evidence="2" type="ORF">Airi02_021310</name>
</gene>
<accession>A0A9W6VYZ7</accession>
<proteinExistence type="predicted"/>